<sequence length="194" mass="22267">MENTLKNSYYSIPPNSEDLIAINSLLPNISIHPKAEDTLLWSLQPQDLYSSASAYEVLRSLAAKVDWCTIVWYKDNIYMLSFMQWFTCKNRLCTETDLKPLRGIARDVIGAEEGGDDCGDLGAVLQQPVSLQDAGRRSRARRILLGSLNDYRDLGEIRQCERVNRRLLRVEVSRDRRVELRASDKGYESDRWPP</sequence>
<name>A0AA88R8E8_9ASTE</name>
<protein>
    <recommendedName>
        <fullName evidence="1">Reverse transcriptase zinc-binding domain-containing protein</fullName>
    </recommendedName>
</protein>
<accession>A0AA88R8E8</accession>
<comment type="caution">
    <text evidence="2">The sequence shown here is derived from an EMBL/GenBank/DDBJ whole genome shotgun (WGS) entry which is preliminary data.</text>
</comment>
<dbReference type="Pfam" id="PF13966">
    <property type="entry name" value="zf-RVT"/>
    <property type="match status" value="1"/>
</dbReference>
<evidence type="ECO:0000259" key="1">
    <source>
        <dbReference type="Pfam" id="PF13966"/>
    </source>
</evidence>
<organism evidence="2 3">
    <name type="scientific">Escallonia rubra</name>
    <dbReference type="NCBI Taxonomy" id="112253"/>
    <lineage>
        <taxon>Eukaryota</taxon>
        <taxon>Viridiplantae</taxon>
        <taxon>Streptophyta</taxon>
        <taxon>Embryophyta</taxon>
        <taxon>Tracheophyta</taxon>
        <taxon>Spermatophyta</taxon>
        <taxon>Magnoliopsida</taxon>
        <taxon>eudicotyledons</taxon>
        <taxon>Gunneridae</taxon>
        <taxon>Pentapetalae</taxon>
        <taxon>asterids</taxon>
        <taxon>campanulids</taxon>
        <taxon>Escalloniales</taxon>
        <taxon>Escalloniaceae</taxon>
        <taxon>Escallonia</taxon>
    </lineage>
</organism>
<keyword evidence="3" id="KW-1185">Reference proteome</keyword>
<gene>
    <name evidence="2" type="ORF">RJ640_027763</name>
</gene>
<evidence type="ECO:0000313" key="2">
    <source>
        <dbReference type="EMBL" id="KAK2977150.1"/>
    </source>
</evidence>
<proteinExistence type="predicted"/>
<dbReference type="EMBL" id="JAVXUO010002005">
    <property type="protein sequence ID" value="KAK2977150.1"/>
    <property type="molecule type" value="Genomic_DNA"/>
</dbReference>
<dbReference type="AlphaFoldDB" id="A0AA88R8E8"/>
<reference evidence="2" key="1">
    <citation type="submission" date="2022-12" db="EMBL/GenBank/DDBJ databases">
        <title>Draft genome assemblies for two species of Escallonia (Escalloniales).</title>
        <authorList>
            <person name="Chanderbali A."/>
            <person name="Dervinis C."/>
            <person name="Anghel I."/>
            <person name="Soltis D."/>
            <person name="Soltis P."/>
            <person name="Zapata F."/>
        </authorList>
    </citation>
    <scope>NUCLEOTIDE SEQUENCE</scope>
    <source>
        <strain evidence="2">UCBG92.1500</strain>
        <tissue evidence="2">Leaf</tissue>
    </source>
</reference>
<dbReference type="InterPro" id="IPR026960">
    <property type="entry name" value="RVT-Znf"/>
</dbReference>
<dbReference type="Proteomes" id="UP001187471">
    <property type="component" value="Unassembled WGS sequence"/>
</dbReference>
<evidence type="ECO:0000313" key="3">
    <source>
        <dbReference type="Proteomes" id="UP001187471"/>
    </source>
</evidence>
<feature type="domain" description="Reverse transcriptase zinc-binding" evidence="1">
    <location>
        <begin position="49"/>
        <end position="99"/>
    </location>
</feature>